<comment type="caution">
    <text evidence="1">The sequence shown here is derived from an EMBL/GenBank/DDBJ whole genome shotgun (WGS) entry which is preliminary data.</text>
</comment>
<name>A0A3E4QVL0_9ACTN</name>
<dbReference type="NCBIfam" id="NF007714">
    <property type="entry name" value="PRK10410.1-2"/>
    <property type="match status" value="1"/>
</dbReference>
<dbReference type="AlphaFoldDB" id="A0A3E4QVL0"/>
<dbReference type="RefSeq" id="WP_117679133.1">
    <property type="nucleotide sequence ID" value="NZ_CALJOO010000120.1"/>
</dbReference>
<organism evidence="1 2">
    <name type="scientific">Collinsella tanakaei</name>
    <dbReference type="NCBI Taxonomy" id="626935"/>
    <lineage>
        <taxon>Bacteria</taxon>
        <taxon>Bacillati</taxon>
        <taxon>Actinomycetota</taxon>
        <taxon>Coriobacteriia</taxon>
        <taxon>Coriobacteriales</taxon>
        <taxon>Coriobacteriaceae</taxon>
        <taxon>Collinsella</taxon>
    </lineage>
</organism>
<dbReference type="Pfam" id="PF11756">
    <property type="entry name" value="YgbA_NO"/>
    <property type="match status" value="1"/>
</dbReference>
<accession>A0A3E4QVL0</accession>
<evidence type="ECO:0000313" key="2">
    <source>
        <dbReference type="Proteomes" id="UP000260943"/>
    </source>
</evidence>
<proteinExistence type="predicted"/>
<dbReference type="Proteomes" id="UP000260943">
    <property type="component" value="Unassembled WGS sequence"/>
</dbReference>
<evidence type="ECO:0000313" key="1">
    <source>
        <dbReference type="EMBL" id="RGL11117.1"/>
    </source>
</evidence>
<sequence length="114" mass="13092">MEDTPRIAARRKREKLVVSQMITIYCAGHHPAASRTKTAHCGGAICPDCAELDRFAVARTQRCRKMETKTSCNKCEHHCYSPQMQQRIRDVMRYAGPRMLYHHPIAAIRHMLGK</sequence>
<reference evidence="1 2" key="1">
    <citation type="submission" date="2018-08" db="EMBL/GenBank/DDBJ databases">
        <title>A genome reference for cultivated species of the human gut microbiota.</title>
        <authorList>
            <person name="Zou Y."/>
            <person name="Xue W."/>
            <person name="Luo G."/>
        </authorList>
    </citation>
    <scope>NUCLEOTIDE SEQUENCE [LARGE SCALE GENOMIC DNA]</scope>
    <source>
        <strain evidence="1 2">TF08-14</strain>
    </source>
</reference>
<gene>
    <name evidence="1" type="ORF">DXC81_03040</name>
</gene>
<dbReference type="EMBL" id="QSRJ01000003">
    <property type="protein sequence ID" value="RGL11117.1"/>
    <property type="molecule type" value="Genomic_DNA"/>
</dbReference>
<protein>
    <submittedName>
        <fullName evidence="1">Nitrous oxide-stimulated promoter family protein</fullName>
    </submittedName>
</protein>
<dbReference type="InterPro" id="IPR020483">
    <property type="entry name" value="Uncharacterised_YgbA"/>
</dbReference>